<dbReference type="PROSITE" id="PS50103">
    <property type="entry name" value="ZF_C3H1"/>
    <property type="match status" value="1"/>
</dbReference>
<sequence>MASFAYNTRITELPRIPASQSFNLYDMMDSPLLHNCGATLPTTYPGKPPRFLWAKAAFGPHAAPSQSFLPRDVLEQRARTPCLHFEHHLGWCPYDMDCHFLHDYSRFPSRVDSGASSGPPTPSSSSNSFHSSPMLLPAYFPPSGSSYSSQPPSLFQVPRKSHTAHLHLRYIFLTLFLSGFIDHGFVPRTFGGTTYFPIRLDNARLGYVTPTGVQVFTDH</sequence>
<reference evidence="3" key="1">
    <citation type="journal article" date="2022" name="New Phytol.">
        <title>Evolutionary transition to the ectomycorrhizal habit in the genomes of a hyperdiverse lineage of mushroom-forming fungi.</title>
        <authorList>
            <person name="Looney B."/>
            <person name="Miyauchi S."/>
            <person name="Morin E."/>
            <person name="Drula E."/>
            <person name="Courty P.E."/>
            <person name="Kohler A."/>
            <person name="Kuo A."/>
            <person name="LaButti K."/>
            <person name="Pangilinan J."/>
            <person name="Lipzen A."/>
            <person name="Riley R."/>
            <person name="Andreopoulos W."/>
            <person name="He G."/>
            <person name="Johnson J."/>
            <person name="Nolan M."/>
            <person name="Tritt A."/>
            <person name="Barry K.W."/>
            <person name="Grigoriev I.V."/>
            <person name="Nagy L.G."/>
            <person name="Hibbett D."/>
            <person name="Henrissat B."/>
            <person name="Matheny P.B."/>
            <person name="Labbe J."/>
            <person name="Martin F.M."/>
        </authorList>
    </citation>
    <scope>NUCLEOTIDE SEQUENCE</scope>
    <source>
        <strain evidence="3">BPL690</strain>
    </source>
</reference>
<accession>A0AAD4LWU7</accession>
<keyword evidence="1" id="KW-0863">Zinc-finger</keyword>
<feature type="domain" description="C3H1-type" evidence="2">
    <location>
        <begin position="76"/>
        <end position="105"/>
    </location>
</feature>
<proteinExistence type="predicted"/>
<dbReference type="Proteomes" id="UP001203297">
    <property type="component" value="Unassembled WGS sequence"/>
</dbReference>
<organism evidence="3 4">
    <name type="scientific">Multifurca ochricompacta</name>
    <dbReference type="NCBI Taxonomy" id="376703"/>
    <lineage>
        <taxon>Eukaryota</taxon>
        <taxon>Fungi</taxon>
        <taxon>Dikarya</taxon>
        <taxon>Basidiomycota</taxon>
        <taxon>Agaricomycotina</taxon>
        <taxon>Agaricomycetes</taxon>
        <taxon>Russulales</taxon>
        <taxon>Russulaceae</taxon>
        <taxon>Multifurca</taxon>
    </lineage>
</organism>
<evidence type="ECO:0000259" key="2">
    <source>
        <dbReference type="PROSITE" id="PS50103"/>
    </source>
</evidence>
<evidence type="ECO:0000256" key="1">
    <source>
        <dbReference type="PROSITE-ProRule" id="PRU00723"/>
    </source>
</evidence>
<keyword evidence="1" id="KW-0479">Metal-binding</keyword>
<evidence type="ECO:0000313" key="3">
    <source>
        <dbReference type="EMBL" id="KAI0291342.1"/>
    </source>
</evidence>
<dbReference type="EMBL" id="WTXG01000165">
    <property type="protein sequence ID" value="KAI0291342.1"/>
    <property type="molecule type" value="Genomic_DNA"/>
</dbReference>
<dbReference type="InterPro" id="IPR000571">
    <property type="entry name" value="Znf_CCCH"/>
</dbReference>
<dbReference type="GO" id="GO:0008270">
    <property type="term" value="F:zinc ion binding"/>
    <property type="evidence" value="ECO:0007669"/>
    <property type="project" value="UniProtKB-KW"/>
</dbReference>
<evidence type="ECO:0000313" key="4">
    <source>
        <dbReference type="Proteomes" id="UP001203297"/>
    </source>
</evidence>
<name>A0AAD4LWU7_9AGAM</name>
<feature type="zinc finger region" description="C3H1-type" evidence="1">
    <location>
        <begin position="76"/>
        <end position="105"/>
    </location>
</feature>
<keyword evidence="4" id="KW-1185">Reference proteome</keyword>
<comment type="caution">
    <text evidence="3">The sequence shown here is derived from an EMBL/GenBank/DDBJ whole genome shotgun (WGS) entry which is preliminary data.</text>
</comment>
<gene>
    <name evidence="3" type="ORF">B0F90DRAFT_386282</name>
</gene>
<keyword evidence="1" id="KW-0862">Zinc</keyword>
<protein>
    <recommendedName>
        <fullName evidence="2">C3H1-type domain-containing protein</fullName>
    </recommendedName>
</protein>
<dbReference type="AlphaFoldDB" id="A0AAD4LWU7"/>